<dbReference type="AlphaFoldDB" id="A0A8S0QX88"/>
<keyword evidence="2" id="KW-1185">Reference proteome</keyword>
<reference evidence="1 2" key="1">
    <citation type="submission" date="2019-12" db="EMBL/GenBank/DDBJ databases">
        <authorList>
            <person name="Alioto T."/>
            <person name="Alioto T."/>
            <person name="Gomez Garrido J."/>
        </authorList>
    </citation>
    <scope>NUCLEOTIDE SEQUENCE [LARGE SCALE GENOMIC DNA]</scope>
</reference>
<dbReference type="PANTHER" id="PTHR38223">
    <property type="match status" value="1"/>
</dbReference>
<gene>
    <name evidence="1" type="ORF">OLEA9_A080266</name>
</gene>
<comment type="caution">
    <text evidence="1">The sequence shown here is derived from an EMBL/GenBank/DDBJ whole genome shotgun (WGS) entry which is preliminary data.</text>
</comment>
<name>A0A8S0QX88_OLEEU</name>
<sequence length="72" mass="8026">MAGLQYKFFPTDFFFPPQKFAGRDIATQQQIPLVKSRNTDESDEPKQPKITTINTKAIPSSAASLVPIKKSN</sequence>
<accession>A0A8S0QX88</accession>
<evidence type="ECO:0000313" key="2">
    <source>
        <dbReference type="Proteomes" id="UP000594638"/>
    </source>
</evidence>
<organism evidence="1 2">
    <name type="scientific">Olea europaea subsp. europaea</name>
    <dbReference type="NCBI Taxonomy" id="158383"/>
    <lineage>
        <taxon>Eukaryota</taxon>
        <taxon>Viridiplantae</taxon>
        <taxon>Streptophyta</taxon>
        <taxon>Embryophyta</taxon>
        <taxon>Tracheophyta</taxon>
        <taxon>Spermatophyta</taxon>
        <taxon>Magnoliopsida</taxon>
        <taxon>eudicotyledons</taxon>
        <taxon>Gunneridae</taxon>
        <taxon>Pentapetalae</taxon>
        <taxon>asterids</taxon>
        <taxon>lamiids</taxon>
        <taxon>Lamiales</taxon>
        <taxon>Oleaceae</taxon>
        <taxon>Oleeae</taxon>
        <taxon>Olea</taxon>
    </lineage>
</organism>
<dbReference type="Gramene" id="OE9A080266T1">
    <property type="protein sequence ID" value="OE9A080266C1"/>
    <property type="gene ID" value="OE9A080266"/>
</dbReference>
<proteinExistence type="predicted"/>
<dbReference type="Proteomes" id="UP000594638">
    <property type="component" value="Unassembled WGS sequence"/>
</dbReference>
<dbReference type="PANTHER" id="PTHR38223:SF4">
    <property type="match status" value="1"/>
</dbReference>
<protein>
    <submittedName>
        <fullName evidence="1">Uncharacterized protein</fullName>
    </submittedName>
</protein>
<evidence type="ECO:0000313" key="1">
    <source>
        <dbReference type="EMBL" id="CAA2970843.1"/>
    </source>
</evidence>
<dbReference type="EMBL" id="CACTIH010001985">
    <property type="protein sequence ID" value="CAA2970843.1"/>
    <property type="molecule type" value="Genomic_DNA"/>
</dbReference>
<dbReference type="OrthoDB" id="911635at2759"/>